<keyword evidence="2" id="KW-0238">DNA-binding</keyword>
<organism evidence="5 6">
    <name type="scientific">Devosia epidermidihirudinis</name>
    <dbReference type="NCBI Taxonomy" id="1293439"/>
    <lineage>
        <taxon>Bacteria</taxon>
        <taxon>Pseudomonadati</taxon>
        <taxon>Pseudomonadota</taxon>
        <taxon>Alphaproteobacteria</taxon>
        <taxon>Hyphomicrobiales</taxon>
        <taxon>Devosiaceae</taxon>
        <taxon>Devosia</taxon>
    </lineage>
</organism>
<dbReference type="Pfam" id="PF01638">
    <property type="entry name" value="HxlR"/>
    <property type="match status" value="1"/>
</dbReference>
<dbReference type="InterPro" id="IPR036390">
    <property type="entry name" value="WH_DNA-bd_sf"/>
</dbReference>
<keyword evidence="3" id="KW-0804">Transcription</keyword>
<proteinExistence type="predicted"/>
<feature type="domain" description="HTH hxlR-type" evidence="4">
    <location>
        <begin position="15"/>
        <end position="113"/>
    </location>
</feature>
<evidence type="ECO:0000259" key="4">
    <source>
        <dbReference type="PROSITE" id="PS51118"/>
    </source>
</evidence>
<comment type="caution">
    <text evidence="5">The sequence shown here is derived from an EMBL/GenBank/DDBJ whole genome shotgun (WGS) entry which is preliminary data.</text>
</comment>
<dbReference type="Gene3D" id="1.10.10.10">
    <property type="entry name" value="Winged helix-like DNA-binding domain superfamily/Winged helix DNA-binding domain"/>
    <property type="match status" value="1"/>
</dbReference>
<dbReference type="AlphaFoldDB" id="A0A0F5QIM5"/>
<dbReference type="InterPro" id="IPR036388">
    <property type="entry name" value="WH-like_DNA-bd_sf"/>
</dbReference>
<dbReference type="EMBL" id="LANJ01000011">
    <property type="protein sequence ID" value="KKC39879.1"/>
    <property type="molecule type" value="Genomic_DNA"/>
</dbReference>
<dbReference type="PANTHER" id="PTHR33204:SF39">
    <property type="entry name" value="TRANSCRIPTIONAL REGULATORY PROTEIN"/>
    <property type="match status" value="1"/>
</dbReference>
<evidence type="ECO:0000256" key="1">
    <source>
        <dbReference type="ARBA" id="ARBA00023015"/>
    </source>
</evidence>
<protein>
    <recommendedName>
        <fullName evidence="4">HTH hxlR-type domain-containing protein</fullName>
    </recommendedName>
</protein>
<name>A0A0F5QIM5_9HYPH</name>
<evidence type="ECO:0000313" key="6">
    <source>
        <dbReference type="Proteomes" id="UP000033411"/>
    </source>
</evidence>
<evidence type="ECO:0000256" key="2">
    <source>
        <dbReference type="ARBA" id="ARBA00023125"/>
    </source>
</evidence>
<dbReference type="PANTHER" id="PTHR33204">
    <property type="entry name" value="TRANSCRIPTIONAL REGULATOR, MARR FAMILY"/>
    <property type="match status" value="1"/>
</dbReference>
<dbReference type="SUPFAM" id="SSF46785">
    <property type="entry name" value="Winged helix' DNA-binding domain"/>
    <property type="match status" value="1"/>
</dbReference>
<dbReference type="PROSITE" id="PS51118">
    <property type="entry name" value="HTH_HXLR"/>
    <property type="match status" value="1"/>
</dbReference>
<gene>
    <name evidence="5" type="ORF">WH87_04375</name>
</gene>
<evidence type="ECO:0000313" key="5">
    <source>
        <dbReference type="EMBL" id="KKC39879.1"/>
    </source>
</evidence>
<dbReference type="PATRIC" id="fig|1293439.3.peg.433"/>
<keyword evidence="1" id="KW-0805">Transcription regulation</keyword>
<evidence type="ECO:0000256" key="3">
    <source>
        <dbReference type="ARBA" id="ARBA00023163"/>
    </source>
</evidence>
<reference evidence="5 6" key="1">
    <citation type="submission" date="2015-03" db="EMBL/GenBank/DDBJ databases">
        <authorList>
            <person name="Lepp D."/>
            <person name="Hassan Y.I."/>
            <person name="Li X.-Z."/>
            <person name="Zhou T."/>
        </authorList>
    </citation>
    <scope>NUCLEOTIDE SEQUENCE [LARGE SCALE GENOMIC DNA]</scope>
    <source>
        <strain evidence="5 6">E84</strain>
    </source>
</reference>
<dbReference type="Proteomes" id="UP000033411">
    <property type="component" value="Unassembled WGS sequence"/>
</dbReference>
<keyword evidence="6" id="KW-1185">Reference proteome</keyword>
<sequence>MKLWSANVGQPVGMCPVRGVLDKISDKWSMLLVMTLATGPKRFNQLRRDVPDISQKMLTQTLRDLQRDGMVSRQVFDTKPPSVEYRLTPLGESIILPFGHLIAWANEHLPTIDQARTEFDKAA</sequence>
<dbReference type="STRING" id="1293439.WH87_04375"/>
<dbReference type="InterPro" id="IPR002577">
    <property type="entry name" value="HTH_HxlR"/>
</dbReference>
<dbReference type="GO" id="GO:0003677">
    <property type="term" value="F:DNA binding"/>
    <property type="evidence" value="ECO:0007669"/>
    <property type="project" value="UniProtKB-KW"/>
</dbReference>
<accession>A0A0F5QIM5</accession>